<sequence length="222" mass="24668">ELWGWQEGNFLQRNSRSVDMSNSLWDEVNNNDDDLLYMLGEHTPVTDYADIDYLISDNGDKGKDGVEESVESSQQKRRRMLQFNSDDADSISMELSSAFIKSKIGDSFMEEGVNNENMQWVSGFLDGQEGLDQSSEHWLASCFNENEIHFSSDEINISGTSDDHADISEQCNVVLHKETVTAPAMVSTTPCSKFKGTCQLSCIFFSPSLTTITGLAISLSSA</sequence>
<dbReference type="InterPro" id="IPR039933">
    <property type="entry name" value="XRI1"/>
</dbReference>
<feature type="region of interest" description="Disordered" evidence="1">
    <location>
        <begin position="59"/>
        <end position="78"/>
    </location>
</feature>
<evidence type="ECO:0000313" key="2">
    <source>
        <dbReference type="EMBL" id="MQM00285.1"/>
    </source>
</evidence>
<dbReference type="Proteomes" id="UP000652761">
    <property type="component" value="Unassembled WGS sequence"/>
</dbReference>
<reference evidence="2" key="1">
    <citation type="submission" date="2017-07" db="EMBL/GenBank/DDBJ databases">
        <title>Taro Niue Genome Assembly and Annotation.</title>
        <authorList>
            <person name="Atibalentja N."/>
            <person name="Keating K."/>
            <person name="Fields C.J."/>
        </authorList>
    </citation>
    <scope>NUCLEOTIDE SEQUENCE</scope>
    <source>
        <strain evidence="2">Niue_2</strain>
        <tissue evidence="2">Leaf</tissue>
    </source>
</reference>
<feature type="non-terminal residue" evidence="2">
    <location>
        <position position="1"/>
    </location>
</feature>
<dbReference type="GO" id="GO:0007140">
    <property type="term" value="P:male meiotic nuclear division"/>
    <property type="evidence" value="ECO:0007669"/>
    <property type="project" value="InterPro"/>
</dbReference>
<evidence type="ECO:0000313" key="3">
    <source>
        <dbReference type="Proteomes" id="UP000652761"/>
    </source>
</evidence>
<dbReference type="PANTHER" id="PTHR33385:SF4">
    <property type="entry name" value="PROTEIN XRI1"/>
    <property type="match status" value="1"/>
</dbReference>
<accession>A0A843W5N8</accession>
<proteinExistence type="predicted"/>
<organism evidence="2 3">
    <name type="scientific">Colocasia esculenta</name>
    <name type="common">Wild taro</name>
    <name type="synonym">Arum esculentum</name>
    <dbReference type="NCBI Taxonomy" id="4460"/>
    <lineage>
        <taxon>Eukaryota</taxon>
        <taxon>Viridiplantae</taxon>
        <taxon>Streptophyta</taxon>
        <taxon>Embryophyta</taxon>
        <taxon>Tracheophyta</taxon>
        <taxon>Spermatophyta</taxon>
        <taxon>Magnoliopsida</taxon>
        <taxon>Liliopsida</taxon>
        <taxon>Araceae</taxon>
        <taxon>Aroideae</taxon>
        <taxon>Colocasieae</taxon>
        <taxon>Colocasia</taxon>
    </lineage>
</organism>
<dbReference type="PANTHER" id="PTHR33385">
    <property type="entry name" value="PROTEIN XRI1"/>
    <property type="match status" value="1"/>
</dbReference>
<evidence type="ECO:0000256" key="1">
    <source>
        <dbReference type="SAM" id="MobiDB-lite"/>
    </source>
</evidence>
<comment type="caution">
    <text evidence="2">The sequence shown here is derived from an EMBL/GenBank/DDBJ whole genome shotgun (WGS) entry which is preliminary data.</text>
</comment>
<dbReference type="GO" id="GO:0007143">
    <property type="term" value="P:female meiotic nuclear division"/>
    <property type="evidence" value="ECO:0007669"/>
    <property type="project" value="InterPro"/>
</dbReference>
<keyword evidence="3" id="KW-1185">Reference proteome</keyword>
<dbReference type="EMBL" id="NMUH01002486">
    <property type="protein sequence ID" value="MQM00285.1"/>
    <property type="molecule type" value="Genomic_DNA"/>
</dbReference>
<dbReference type="AlphaFoldDB" id="A0A843W5N8"/>
<protein>
    <submittedName>
        <fullName evidence="2">Uncharacterized protein</fullName>
    </submittedName>
</protein>
<name>A0A843W5N8_COLES</name>
<gene>
    <name evidence="2" type="ORF">Taro_033021</name>
</gene>
<dbReference type="OrthoDB" id="1913204at2759"/>